<comment type="caution">
    <text evidence="12">The sequence shown here is derived from an EMBL/GenBank/DDBJ whole genome shotgun (WGS) entry which is preliminary data.</text>
</comment>
<keyword evidence="6 10" id="KW-0029">Amino-acid transport</keyword>
<protein>
    <recommendedName>
        <fullName evidence="10">Autophagy-related protein</fullName>
    </recommendedName>
</protein>
<dbReference type="Gene3D" id="1.20.1250.20">
    <property type="entry name" value="MFS general substrate transporter like domains"/>
    <property type="match status" value="2"/>
</dbReference>
<evidence type="ECO:0000256" key="8">
    <source>
        <dbReference type="ARBA" id="ARBA00023006"/>
    </source>
</evidence>
<dbReference type="PANTHER" id="PTHR23519">
    <property type="entry name" value="AUTOPHAGY-RELATED PROTEIN 22"/>
    <property type="match status" value="1"/>
</dbReference>
<feature type="transmembrane region" description="Helical" evidence="10">
    <location>
        <begin position="292"/>
        <end position="316"/>
    </location>
</feature>
<feature type="transmembrane region" description="Helical" evidence="10">
    <location>
        <begin position="353"/>
        <end position="377"/>
    </location>
</feature>
<dbReference type="Pfam" id="PF11700">
    <property type="entry name" value="ATG22"/>
    <property type="match status" value="1"/>
</dbReference>
<dbReference type="GO" id="GO:0005774">
    <property type="term" value="C:vacuolar membrane"/>
    <property type="evidence" value="ECO:0007669"/>
    <property type="project" value="UniProtKB-SubCell"/>
</dbReference>
<feature type="transmembrane region" description="Helical" evidence="10">
    <location>
        <begin position="521"/>
        <end position="540"/>
    </location>
</feature>
<dbReference type="InterPro" id="IPR036259">
    <property type="entry name" value="MFS_trans_sf"/>
</dbReference>
<gene>
    <name evidence="12" type="ORF">L198_01281</name>
</gene>
<feature type="transmembrane region" description="Helical" evidence="10">
    <location>
        <begin position="427"/>
        <end position="452"/>
    </location>
</feature>
<proteinExistence type="inferred from homology"/>
<dbReference type="GO" id="GO:0032974">
    <property type="term" value="P:amino acid transmembrane export from vacuole"/>
    <property type="evidence" value="ECO:0007669"/>
    <property type="project" value="InterPro"/>
</dbReference>
<keyword evidence="8 10" id="KW-0072">Autophagy</keyword>
<feature type="transmembrane region" description="Helical" evidence="10">
    <location>
        <begin position="492"/>
        <end position="515"/>
    </location>
</feature>
<feature type="transmembrane region" description="Helical" evidence="10">
    <location>
        <begin position="82"/>
        <end position="102"/>
    </location>
</feature>
<dbReference type="AlphaFoldDB" id="A0A1E3K1I2"/>
<feature type="region of interest" description="Disordered" evidence="11">
    <location>
        <begin position="184"/>
        <end position="206"/>
    </location>
</feature>
<sequence>MGFSLPPPHLRAWYSYAFAAEVFSACALAIFLPITLEQMAREVGFYAPDLLEPCQTSSDIVEGIGRVCKAKIMGAWIDTASFSMYVKSVAVAFQAICIISVGPLADSTYWRKRLLITFAYSGSIAATLFLLFPHSSTPLLSALLNIISGAAYSTSIVCANAFLPQLAREDEDVRRLWDERMSADVREEGPIEQDEELSDLSGGPDSGDEATHLLPHQLVPAVMAISTQDLADADNAVKTSLHDTTPESRYDALLSLTTSRLSSIGIAVGFFSGVSVLILLLIPVLALDGSTFSLRLGIGLSGIWWAVFTIPSWLGLPSNGEDRSEISTRQIKEAWVKMGSMIAPSQIRQLPGLYTYLLAWIFLSDGFHTTTYAAILYASSVLSMSPPKIILVGILVQLAAVISSTLVPRLQHRLSTPDKPITNFNILICCVLAAIIIPFYTSLGLVVSFAGLRTEGEMYVLALWFGLIFGPFLSYSRAVYAELIPPGHESTFFSLFSFTDKSASFIGPAAVGLISDLTGNIRYGFLFLLVMLVVPIPVLWRVGIERGRRDAVRWAERVQGRGGRD</sequence>
<evidence type="ECO:0000256" key="5">
    <source>
        <dbReference type="ARBA" id="ARBA00022692"/>
    </source>
</evidence>
<evidence type="ECO:0000313" key="12">
    <source>
        <dbReference type="EMBL" id="ODO06052.1"/>
    </source>
</evidence>
<evidence type="ECO:0000256" key="7">
    <source>
        <dbReference type="ARBA" id="ARBA00022989"/>
    </source>
</evidence>
<dbReference type="CDD" id="cd17483">
    <property type="entry name" value="MFS_Atg22_like"/>
    <property type="match status" value="1"/>
</dbReference>
<keyword evidence="13" id="KW-1185">Reference proteome</keyword>
<dbReference type="Proteomes" id="UP000094819">
    <property type="component" value="Unassembled WGS sequence"/>
</dbReference>
<keyword evidence="5 10" id="KW-0812">Transmembrane</keyword>
<dbReference type="PANTHER" id="PTHR23519:SF1">
    <property type="entry name" value="AUTOPHAGY-RELATED PROTEIN 22"/>
    <property type="match status" value="1"/>
</dbReference>
<dbReference type="SUPFAM" id="SSF103473">
    <property type="entry name" value="MFS general substrate transporter"/>
    <property type="match status" value="2"/>
</dbReference>
<dbReference type="InterPro" id="IPR044738">
    <property type="entry name" value="Atg22"/>
</dbReference>
<name>A0A1E3K1I2_9TREE</name>
<keyword evidence="9 10" id="KW-0472">Membrane</keyword>
<feature type="transmembrane region" description="Helical" evidence="10">
    <location>
        <begin position="389"/>
        <end position="407"/>
    </location>
</feature>
<evidence type="ECO:0000256" key="4">
    <source>
        <dbReference type="ARBA" id="ARBA00022554"/>
    </source>
</evidence>
<feature type="transmembrane region" description="Helical" evidence="10">
    <location>
        <begin position="114"/>
        <end position="133"/>
    </location>
</feature>
<dbReference type="OrthoDB" id="192733at2759"/>
<dbReference type="InterPro" id="IPR024671">
    <property type="entry name" value="Atg22-like"/>
</dbReference>
<evidence type="ECO:0000256" key="3">
    <source>
        <dbReference type="ARBA" id="ARBA00022448"/>
    </source>
</evidence>
<dbReference type="InterPro" id="IPR050495">
    <property type="entry name" value="ATG22/LtaA_families"/>
</dbReference>
<reference evidence="12 13" key="1">
    <citation type="submission" date="2016-06" db="EMBL/GenBank/DDBJ databases">
        <title>Evolution of pathogenesis and genome organization in the Tremellales.</title>
        <authorList>
            <person name="Cuomo C."/>
            <person name="Litvintseva A."/>
            <person name="Heitman J."/>
            <person name="Chen Y."/>
            <person name="Sun S."/>
            <person name="Springer D."/>
            <person name="Dromer F."/>
            <person name="Young S."/>
            <person name="Zeng Q."/>
            <person name="Chapman S."/>
            <person name="Gujja S."/>
            <person name="Saif S."/>
            <person name="Birren B."/>
        </authorList>
    </citation>
    <scope>NUCLEOTIDE SEQUENCE [LARGE SCALE GENOMIC DNA]</scope>
    <source>
        <strain evidence="12 13">CBS 7118</strain>
    </source>
</reference>
<feature type="transmembrane region" description="Helical" evidence="10">
    <location>
        <begin position="139"/>
        <end position="163"/>
    </location>
</feature>
<comment type="similarity">
    <text evidence="2 10">Belongs to the ATG22 family.</text>
</comment>
<dbReference type="EMBL" id="AWGH01000003">
    <property type="protein sequence ID" value="ODO06052.1"/>
    <property type="molecule type" value="Genomic_DNA"/>
</dbReference>
<dbReference type="RefSeq" id="XP_019034152.1">
    <property type="nucleotide sequence ID" value="XM_019173447.1"/>
</dbReference>
<dbReference type="GO" id="GO:0006914">
    <property type="term" value="P:autophagy"/>
    <property type="evidence" value="ECO:0007669"/>
    <property type="project" value="UniProtKB-KW"/>
</dbReference>
<evidence type="ECO:0000256" key="1">
    <source>
        <dbReference type="ARBA" id="ARBA00004128"/>
    </source>
</evidence>
<evidence type="ECO:0000313" key="13">
    <source>
        <dbReference type="Proteomes" id="UP000094819"/>
    </source>
</evidence>
<accession>A0A1E3K1I2</accession>
<evidence type="ECO:0000256" key="11">
    <source>
        <dbReference type="SAM" id="MobiDB-lite"/>
    </source>
</evidence>
<keyword evidence="4 10" id="KW-0926">Vacuole</keyword>
<evidence type="ECO:0000256" key="2">
    <source>
        <dbReference type="ARBA" id="ARBA00006978"/>
    </source>
</evidence>
<keyword evidence="7 10" id="KW-1133">Transmembrane helix</keyword>
<keyword evidence="3 10" id="KW-0813">Transport</keyword>
<feature type="transmembrane region" description="Helical" evidence="10">
    <location>
        <begin position="12"/>
        <end position="36"/>
    </location>
</feature>
<organism evidence="12 13">
    <name type="scientific">Cryptococcus wingfieldii CBS 7118</name>
    <dbReference type="NCBI Taxonomy" id="1295528"/>
    <lineage>
        <taxon>Eukaryota</taxon>
        <taxon>Fungi</taxon>
        <taxon>Dikarya</taxon>
        <taxon>Basidiomycota</taxon>
        <taxon>Agaricomycotina</taxon>
        <taxon>Tremellomycetes</taxon>
        <taxon>Tremellales</taxon>
        <taxon>Cryptococcaceae</taxon>
        <taxon>Cryptococcus</taxon>
    </lineage>
</organism>
<comment type="function">
    <text evidence="10">Vacuolar effluxer which mediate the efflux of amino acids resulting from autophagic degradation. The release of autophagic amino acids allows the maintenance of protein synthesis and viability during nitrogen starvation.</text>
</comment>
<comment type="subcellular location">
    <subcellularLocation>
        <location evidence="1 10">Vacuole membrane</location>
        <topology evidence="1 10">Multi-pass membrane protein</topology>
    </subcellularLocation>
</comment>
<evidence type="ECO:0000256" key="9">
    <source>
        <dbReference type="ARBA" id="ARBA00023136"/>
    </source>
</evidence>
<evidence type="ECO:0000256" key="10">
    <source>
        <dbReference type="RuleBase" id="RU363073"/>
    </source>
</evidence>
<feature type="transmembrane region" description="Helical" evidence="10">
    <location>
        <begin position="458"/>
        <end position="480"/>
    </location>
</feature>
<evidence type="ECO:0000256" key="6">
    <source>
        <dbReference type="ARBA" id="ARBA00022970"/>
    </source>
</evidence>
<feature type="transmembrane region" description="Helical" evidence="10">
    <location>
        <begin position="264"/>
        <end position="286"/>
    </location>
</feature>
<dbReference type="GeneID" id="30190494"/>